<reference evidence="1 2" key="1">
    <citation type="submission" date="2023-03" db="EMBL/GenBank/DDBJ databases">
        <title>Bacillus Genome Sequencing.</title>
        <authorList>
            <person name="Dunlap C."/>
        </authorList>
    </citation>
    <scope>NUCLEOTIDE SEQUENCE [LARGE SCALE GENOMIC DNA]</scope>
    <source>
        <strain evidence="1 2">B-14544</strain>
    </source>
</reference>
<dbReference type="Proteomes" id="UP001330749">
    <property type="component" value="Unassembled WGS sequence"/>
</dbReference>
<dbReference type="RefSeq" id="WP_327968526.1">
    <property type="nucleotide sequence ID" value="NZ_JARMQG010000179.1"/>
</dbReference>
<evidence type="ECO:0000313" key="1">
    <source>
        <dbReference type="EMBL" id="MED3563475.1"/>
    </source>
</evidence>
<sequence length="64" mass="7393">MAGEFGETTKTLPAGSVFCGLFLLSFKNSKHIIIRLFIREEKRMRFSNLNRKEIVSKLKAVKFD</sequence>
<gene>
    <name evidence="1" type="ORF">P4447_13635</name>
</gene>
<organism evidence="1 2">
    <name type="scientific">Bacillus xiapuensis</name>
    <dbReference type="NCBI Taxonomy" id="2014075"/>
    <lineage>
        <taxon>Bacteria</taxon>
        <taxon>Bacillati</taxon>
        <taxon>Bacillota</taxon>
        <taxon>Bacilli</taxon>
        <taxon>Bacillales</taxon>
        <taxon>Bacillaceae</taxon>
        <taxon>Bacillus</taxon>
    </lineage>
</organism>
<evidence type="ECO:0000313" key="2">
    <source>
        <dbReference type="Proteomes" id="UP001330749"/>
    </source>
</evidence>
<name>A0ABU6NB87_9BACI</name>
<dbReference type="EMBL" id="JARMQG010000179">
    <property type="protein sequence ID" value="MED3563475.1"/>
    <property type="molecule type" value="Genomic_DNA"/>
</dbReference>
<feature type="non-terminal residue" evidence="1">
    <location>
        <position position="64"/>
    </location>
</feature>
<proteinExistence type="predicted"/>
<accession>A0ABU6NB87</accession>
<comment type="caution">
    <text evidence="1">The sequence shown here is derived from an EMBL/GenBank/DDBJ whole genome shotgun (WGS) entry which is preliminary data.</text>
</comment>
<protein>
    <submittedName>
        <fullName evidence="1">Uncharacterized protein</fullName>
    </submittedName>
</protein>
<keyword evidence="2" id="KW-1185">Reference proteome</keyword>